<accession>A0ACC5WG79</accession>
<organism evidence="1 2">
    <name type="scientific">Pangasianodon gigas</name>
    <name type="common">Mekong giant catfish</name>
    <name type="synonym">Pangasius gigas</name>
    <dbReference type="NCBI Taxonomy" id="30993"/>
    <lineage>
        <taxon>Eukaryota</taxon>
        <taxon>Metazoa</taxon>
        <taxon>Chordata</taxon>
        <taxon>Craniata</taxon>
        <taxon>Vertebrata</taxon>
        <taxon>Euteleostomi</taxon>
        <taxon>Actinopterygii</taxon>
        <taxon>Neopterygii</taxon>
        <taxon>Teleostei</taxon>
        <taxon>Ostariophysi</taxon>
        <taxon>Siluriformes</taxon>
        <taxon>Pangasiidae</taxon>
        <taxon>Pangasianodon</taxon>
    </lineage>
</organism>
<sequence>MSTTPPGISAPESPTQVPEETLAVDDRNVPGMDRVDSLADYLVELRHQTSLTLSSQQVSEIVALWQNLLDFDKQRVVFATRHQERLTTGRFRSPKKKAVFTPGVDSLKRCALASTASPAQWPDCCRLVEAIFIRLRRIPKNPRRKGKGSLTRWSLILRDYRRIRQLILNNGAIIQSTKLQLVEVNQTTL</sequence>
<dbReference type="Proteomes" id="UP000829447">
    <property type="component" value="Linkage Group LG5"/>
</dbReference>
<protein>
    <submittedName>
        <fullName evidence="1">Uncharacterized protein</fullName>
    </submittedName>
</protein>
<name>A0ACC5WG79_PANGG</name>
<evidence type="ECO:0000313" key="1">
    <source>
        <dbReference type="EMBL" id="MCI4378029.1"/>
    </source>
</evidence>
<feature type="non-terminal residue" evidence="1">
    <location>
        <position position="189"/>
    </location>
</feature>
<keyword evidence="2" id="KW-1185">Reference proteome</keyword>
<gene>
    <name evidence="1" type="ORF">PGIGA_G00210560</name>
</gene>
<proteinExistence type="predicted"/>
<reference evidence="1 2" key="1">
    <citation type="journal article" date="2022" name="bioRxiv">
        <title>An ancient truncated duplication of the anti-Mullerian hormone receptor type 2 gene is a potential conserved master sex determinant in the Pangasiidae catfish family.</title>
        <authorList>
            <person name="Wen M."/>
            <person name="Pan Q."/>
            <person name="Jouanno E."/>
            <person name="Montfort J."/>
            <person name="Zahm M."/>
            <person name="Cabau C."/>
            <person name="Klopp C."/>
            <person name="Iampietro C."/>
            <person name="Roques C."/>
            <person name="Bouchez O."/>
            <person name="Castinel A."/>
            <person name="Donnadieu C."/>
            <person name="Parrinello H."/>
            <person name="Poncet C."/>
            <person name="Belmonte E."/>
            <person name="Gautier V."/>
            <person name="Avarre J.-C."/>
            <person name="Dugue R."/>
            <person name="Gustiano R."/>
            <person name="Ha T.T.T."/>
            <person name="Campet M."/>
            <person name="Sriphairoj K."/>
            <person name="Ribolli J."/>
            <person name="de Almeida F.L."/>
            <person name="Desvignes T."/>
            <person name="Postlethwait J.H."/>
            <person name="Bucao C.F."/>
            <person name="Robinson-Rechavi M."/>
            <person name="Bobe J."/>
            <person name="Herpin A."/>
            <person name="Guiguen Y."/>
        </authorList>
    </citation>
    <scope>NUCLEOTIDE SEQUENCE [LARGE SCALE GENOMIC DNA]</scope>
    <source>
        <strain evidence="1">YG-Dec2019</strain>
    </source>
</reference>
<comment type="caution">
    <text evidence="1">The sequence shown here is derived from an EMBL/GenBank/DDBJ whole genome shotgun (WGS) entry which is preliminary data.</text>
</comment>
<dbReference type="EMBL" id="CM040458">
    <property type="protein sequence ID" value="MCI4378029.1"/>
    <property type="molecule type" value="Genomic_DNA"/>
</dbReference>
<evidence type="ECO:0000313" key="2">
    <source>
        <dbReference type="Proteomes" id="UP000829447"/>
    </source>
</evidence>